<evidence type="ECO:0000313" key="2">
    <source>
        <dbReference type="Proteomes" id="UP000248731"/>
    </source>
</evidence>
<proteinExistence type="predicted"/>
<organism evidence="1 2">
    <name type="scientific">Salmonella enterica subsp. arizonae</name>
    <dbReference type="NCBI Taxonomy" id="59203"/>
    <lineage>
        <taxon>Bacteria</taxon>
        <taxon>Pseudomonadati</taxon>
        <taxon>Pseudomonadota</taxon>
        <taxon>Gammaproteobacteria</taxon>
        <taxon>Enterobacterales</taxon>
        <taxon>Enterobacteriaceae</taxon>
        <taxon>Salmonella</taxon>
    </lineage>
</organism>
<dbReference type="Proteomes" id="UP000248731">
    <property type="component" value="Chromosome 1"/>
</dbReference>
<keyword evidence="2" id="KW-1185">Reference proteome</keyword>
<accession>A0A2X4TEJ3</accession>
<protein>
    <submittedName>
        <fullName evidence="1">Uncharacterized protein</fullName>
    </submittedName>
</protein>
<gene>
    <name evidence="1" type="ORF">NCTC7307_02929</name>
</gene>
<sequence length="48" mass="5605">MPESFRCFVGLDKPEARQHVAKTMTKKPLKPFYLHISAYNVYYVKLTG</sequence>
<reference evidence="1 2" key="1">
    <citation type="submission" date="2018-06" db="EMBL/GenBank/DDBJ databases">
        <authorList>
            <consortium name="Pathogen Informatics"/>
            <person name="Doyle S."/>
        </authorList>
    </citation>
    <scope>NUCLEOTIDE SEQUENCE [LARGE SCALE GENOMIC DNA]</scope>
    <source>
        <strain evidence="1 2">NCTC7307</strain>
    </source>
</reference>
<dbReference type="EMBL" id="LS483466">
    <property type="protein sequence ID" value="SQI24899.1"/>
    <property type="molecule type" value="Genomic_DNA"/>
</dbReference>
<evidence type="ECO:0000313" key="1">
    <source>
        <dbReference type="EMBL" id="SQI24899.1"/>
    </source>
</evidence>
<name>A0A2X4TEJ3_SALER</name>
<dbReference type="AlphaFoldDB" id="A0A2X4TEJ3"/>